<keyword evidence="2" id="KW-0378">Hydrolase</keyword>
<dbReference type="OrthoDB" id="10250282at2759"/>
<dbReference type="InterPro" id="IPR043957">
    <property type="entry name" value="Vanin_C"/>
</dbReference>
<feature type="chain" id="PRO_5040134760" description="CN hydrolase domain-containing protein" evidence="3">
    <location>
        <begin position="16"/>
        <end position="560"/>
    </location>
</feature>
<gene>
    <name evidence="5" type="ORF">NEZAVI_LOCUS11823</name>
</gene>
<evidence type="ECO:0000313" key="6">
    <source>
        <dbReference type="Proteomes" id="UP001152798"/>
    </source>
</evidence>
<organism evidence="5 6">
    <name type="scientific">Nezara viridula</name>
    <name type="common">Southern green stink bug</name>
    <name type="synonym">Cimex viridulus</name>
    <dbReference type="NCBI Taxonomy" id="85310"/>
    <lineage>
        <taxon>Eukaryota</taxon>
        <taxon>Metazoa</taxon>
        <taxon>Ecdysozoa</taxon>
        <taxon>Arthropoda</taxon>
        <taxon>Hexapoda</taxon>
        <taxon>Insecta</taxon>
        <taxon>Pterygota</taxon>
        <taxon>Neoptera</taxon>
        <taxon>Paraneoptera</taxon>
        <taxon>Hemiptera</taxon>
        <taxon>Heteroptera</taxon>
        <taxon>Panheteroptera</taxon>
        <taxon>Pentatomomorpha</taxon>
        <taxon>Pentatomoidea</taxon>
        <taxon>Pentatomidae</taxon>
        <taxon>Pentatominae</taxon>
        <taxon>Nezara</taxon>
    </lineage>
</organism>
<dbReference type="Pfam" id="PF19018">
    <property type="entry name" value="Vanin_C"/>
    <property type="match status" value="1"/>
</dbReference>
<dbReference type="InterPro" id="IPR003010">
    <property type="entry name" value="C-N_Hydrolase"/>
</dbReference>
<dbReference type="Proteomes" id="UP001152798">
    <property type="component" value="Chromosome 5"/>
</dbReference>
<dbReference type="GO" id="GO:0016787">
    <property type="term" value="F:hydrolase activity"/>
    <property type="evidence" value="ECO:0007669"/>
    <property type="project" value="UniProtKB-KW"/>
</dbReference>
<dbReference type="PANTHER" id="PTHR10609:SF14">
    <property type="entry name" value="BIOTINIDASE"/>
    <property type="match status" value="1"/>
</dbReference>
<dbReference type="PANTHER" id="PTHR10609">
    <property type="entry name" value="BIOTINIDASE-RELATED"/>
    <property type="match status" value="1"/>
</dbReference>
<feature type="domain" description="CN hydrolase" evidence="4">
    <location>
        <begin position="25"/>
        <end position="279"/>
    </location>
</feature>
<dbReference type="PROSITE" id="PS50263">
    <property type="entry name" value="CN_HYDROLASE"/>
    <property type="match status" value="1"/>
</dbReference>
<evidence type="ECO:0000256" key="1">
    <source>
        <dbReference type="ARBA" id="ARBA00008225"/>
    </source>
</evidence>
<keyword evidence="3" id="KW-0732">Signal</keyword>
<proteinExistence type="inferred from homology"/>
<accession>A0A9P0HJC6</accession>
<comment type="similarity">
    <text evidence="1">Belongs to the carbon-nitrogen hydrolase superfamily. BTD/VNN family.</text>
</comment>
<dbReference type="InterPro" id="IPR036526">
    <property type="entry name" value="C-N_Hydrolase_sf"/>
</dbReference>
<sequence>MKLLLTGLFVVSALAVKTPPEEDYYHAAVVEYMAVSGADAEETLMLNANRYVEIISEAAKTADIVVFPEGGLNNGDLTLFVKIPFEKNNAVSVESVPTHEAIRKLSRAAKGYGIYVAVNIHEEERTINGSLKYNTNVVFDRNGSIIARYRKYNLFSETILNTTSEPEHIYFDSDFGVRFGTFTCFDIIFKEPALTLVQKYNVTDMIITEHWFSELPFLTAIQEQAAWSYATNANLLASGINDIIRGSTGSGVYAGNRGPVIVLQSLQPGSRLLHAKLYKEGRQGTSEGVIKDLHPIPAGTENFKLKRQYLEDFVTEMLLPDTALIKVPEVGDEGKHCFIQEAVIDQEICQSEFCCHFHVNMTVTYKTDDFPIKKDRSYFLTDSFYHYRYRLAVFNGIRTFDGFATGGNQICGIISCLNDTFASCGLKTGFIDPLVIDTIVYGPLYVYDTVFNEVTITTSTLAQDSYTFPHFMESSETEYQFGSVKNMSNIDFTVKDSSSKLIFSSPKLVSGAIYNRVYSRDGGPPGVTPSSGYANLTPSLVICLILLLIPKIFQILPVHR</sequence>
<evidence type="ECO:0000259" key="4">
    <source>
        <dbReference type="PROSITE" id="PS50263"/>
    </source>
</evidence>
<evidence type="ECO:0000256" key="3">
    <source>
        <dbReference type="SAM" id="SignalP"/>
    </source>
</evidence>
<dbReference type="EMBL" id="OV725081">
    <property type="protein sequence ID" value="CAH1403169.1"/>
    <property type="molecule type" value="Genomic_DNA"/>
</dbReference>
<evidence type="ECO:0000256" key="2">
    <source>
        <dbReference type="ARBA" id="ARBA00022801"/>
    </source>
</evidence>
<keyword evidence="6" id="KW-1185">Reference proteome</keyword>
<name>A0A9P0HJC6_NEZVI</name>
<dbReference type="Gene3D" id="3.60.110.10">
    <property type="entry name" value="Carbon-nitrogen hydrolase"/>
    <property type="match status" value="1"/>
</dbReference>
<dbReference type="SUPFAM" id="SSF56317">
    <property type="entry name" value="Carbon-nitrogen hydrolase"/>
    <property type="match status" value="1"/>
</dbReference>
<dbReference type="InterPro" id="IPR040154">
    <property type="entry name" value="Biotinidase/VNN"/>
</dbReference>
<feature type="signal peptide" evidence="3">
    <location>
        <begin position="1"/>
        <end position="15"/>
    </location>
</feature>
<protein>
    <recommendedName>
        <fullName evidence="4">CN hydrolase domain-containing protein</fullName>
    </recommendedName>
</protein>
<dbReference type="AlphaFoldDB" id="A0A9P0HJC6"/>
<dbReference type="Pfam" id="PF00795">
    <property type="entry name" value="CN_hydrolase"/>
    <property type="match status" value="1"/>
</dbReference>
<evidence type="ECO:0000313" key="5">
    <source>
        <dbReference type="EMBL" id="CAH1403169.1"/>
    </source>
</evidence>
<reference evidence="5" key="1">
    <citation type="submission" date="2022-01" db="EMBL/GenBank/DDBJ databases">
        <authorList>
            <person name="King R."/>
        </authorList>
    </citation>
    <scope>NUCLEOTIDE SEQUENCE</scope>
</reference>